<reference evidence="9" key="1">
    <citation type="journal article" date="2019" name="Int. J. Syst. Evol. Microbiol.">
        <title>The Global Catalogue of Microorganisms (GCM) 10K type strain sequencing project: providing services to taxonomists for standard genome sequencing and annotation.</title>
        <authorList>
            <consortium name="The Broad Institute Genomics Platform"/>
            <consortium name="The Broad Institute Genome Sequencing Center for Infectious Disease"/>
            <person name="Wu L."/>
            <person name="Ma J."/>
        </authorList>
    </citation>
    <scope>NUCLEOTIDE SEQUENCE [LARGE SCALE GENOMIC DNA]</scope>
    <source>
        <strain evidence="9">JCM 17664</strain>
    </source>
</reference>
<dbReference type="Proteomes" id="UP001501207">
    <property type="component" value="Unassembled WGS sequence"/>
</dbReference>
<evidence type="ECO:0000313" key="9">
    <source>
        <dbReference type="Proteomes" id="UP001501207"/>
    </source>
</evidence>
<organism evidence="8 9">
    <name type="scientific">Compostibacter hankyongensis</name>
    <dbReference type="NCBI Taxonomy" id="1007089"/>
    <lineage>
        <taxon>Bacteria</taxon>
        <taxon>Pseudomonadati</taxon>
        <taxon>Bacteroidota</taxon>
        <taxon>Chitinophagia</taxon>
        <taxon>Chitinophagales</taxon>
        <taxon>Chitinophagaceae</taxon>
        <taxon>Compostibacter</taxon>
    </lineage>
</organism>
<comment type="similarity">
    <text evidence="2">Belongs to the outer membrane factor (OMF) (TC 1.B.17) family.</text>
</comment>
<keyword evidence="7" id="KW-0998">Cell outer membrane</keyword>
<dbReference type="EMBL" id="BAABFN010000004">
    <property type="protein sequence ID" value="GAA4310810.1"/>
    <property type="molecule type" value="Genomic_DNA"/>
</dbReference>
<gene>
    <name evidence="8" type="ORF">GCM10023143_19550</name>
</gene>
<name>A0ABP8FTW2_9BACT</name>
<proteinExistence type="inferred from homology"/>
<comment type="subcellular location">
    <subcellularLocation>
        <location evidence="1">Cell outer membrane</location>
    </subcellularLocation>
</comment>
<evidence type="ECO:0000256" key="4">
    <source>
        <dbReference type="ARBA" id="ARBA00022452"/>
    </source>
</evidence>
<evidence type="ECO:0000256" key="3">
    <source>
        <dbReference type="ARBA" id="ARBA00022448"/>
    </source>
</evidence>
<evidence type="ECO:0008006" key="10">
    <source>
        <dbReference type="Google" id="ProtNLM"/>
    </source>
</evidence>
<keyword evidence="6" id="KW-0472">Membrane</keyword>
<evidence type="ECO:0000256" key="5">
    <source>
        <dbReference type="ARBA" id="ARBA00022692"/>
    </source>
</evidence>
<dbReference type="InterPro" id="IPR051906">
    <property type="entry name" value="TolC-like"/>
</dbReference>
<protein>
    <recommendedName>
        <fullName evidence="10">TolC family protein</fullName>
    </recommendedName>
</protein>
<evidence type="ECO:0000256" key="2">
    <source>
        <dbReference type="ARBA" id="ARBA00007613"/>
    </source>
</evidence>
<dbReference type="PANTHER" id="PTHR30026:SF20">
    <property type="entry name" value="OUTER MEMBRANE PROTEIN TOLC"/>
    <property type="match status" value="1"/>
</dbReference>
<accession>A0ABP8FTW2</accession>
<evidence type="ECO:0000313" key="8">
    <source>
        <dbReference type="EMBL" id="GAA4310810.1"/>
    </source>
</evidence>
<keyword evidence="3" id="KW-0813">Transport</keyword>
<evidence type="ECO:0000256" key="1">
    <source>
        <dbReference type="ARBA" id="ARBA00004442"/>
    </source>
</evidence>
<dbReference type="PANTHER" id="PTHR30026">
    <property type="entry name" value="OUTER MEMBRANE PROTEIN TOLC"/>
    <property type="match status" value="1"/>
</dbReference>
<sequence>MEVITPKMRILKMKWLIAVPLLLAGTFLTLRPAAAQSSQRITLEDALRLGLQNSKTLKLSQAKIDEAEARYKQAADQQLPTIKASAMGSGAYIPTHKIQIKGLMEEPVYLPRTTVMYIGTFAVEKAIFAGHKLRYAKTSADLLKKIAGLNADRDKDDILFNIVSAYINLYKIDQNLKIIAQNLDDVQGRLEETQNFEEQGLATLNDVLRFKLEKSNVELTRIELENNRKVANYALAILLGLPDDSTKIEVDSIQADPHDVQPLDAYLQEALRSRKDLATYNYQNQLTDISIRNINADKLPTLGVGANVYYVNPNSQFIPPANSFLIPMTLGLNLSWNISSLYTSKHKVAEQEVKKREVEIGKSAASDQIRIDVNRDYRAYQQTLDKIKVLQTAVEQAAENDRIMESKYRNQLATTTDRIDAQTLLYQSKVNLALARADAEIAYYNLLKSTGTIAATGAAAQP</sequence>
<evidence type="ECO:0000256" key="7">
    <source>
        <dbReference type="ARBA" id="ARBA00023237"/>
    </source>
</evidence>
<dbReference type="SUPFAM" id="SSF56954">
    <property type="entry name" value="Outer membrane efflux proteins (OEP)"/>
    <property type="match status" value="1"/>
</dbReference>
<dbReference type="Pfam" id="PF02321">
    <property type="entry name" value="OEP"/>
    <property type="match status" value="2"/>
</dbReference>
<dbReference type="InterPro" id="IPR003423">
    <property type="entry name" value="OMP_efflux"/>
</dbReference>
<evidence type="ECO:0000256" key="6">
    <source>
        <dbReference type="ARBA" id="ARBA00023136"/>
    </source>
</evidence>
<keyword evidence="5" id="KW-0812">Transmembrane</keyword>
<keyword evidence="9" id="KW-1185">Reference proteome</keyword>
<keyword evidence="4" id="KW-1134">Transmembrane beta strand</keyword>
<dbReference type="Gene3D" id="1.20.1600.10">
    <property type="entry name" value="Outer membrane efflux proteins (OEP)"/>
    <property type="match status" value="1"/>
</dbReference>
<comment type="caution">
    <text evidence="8">The sequence shown here is derived from an EMBL/GenBank/DDBJ whole genome shotgun (WGS) entry which is preliminary data.</text>
</comment>